<evidence type="ECO:0000256" key="1">
    <source>
        <dbReference type="ARBA" id="ARBA00022574"/>
    </source>
</evidence>
<keyword evidence="2" id="KW-0677">Repeat</keyword>
<proteinExistence type="predicted"/>
<dbReference type="SMART" id="SM00320">
    <property type="entry name" value="WD40"/>
    <property type="match status" value="5"/>
</dbReference>
<dbReference type="PANTHER" id="PTHR19854:SF1">
    <property type="entry name" value="GUANINE NUCLEOTIDE-BINDING PROTEIN SUBUNIT BETA-LIKE PROTEIN 1"/>
    <property type="match status" value="1"/>
</dbReference>
<dbReference type="InterPro" id="IPR036322">
    <property type="entry name" value="WD40_repeat_dom_sf"/>
</dbReference>
<feature type="repeat" description="WD" evidence="3">
    <location>
        <begin position="308"/>
        <end position="351"/>
    </location>
</feature>
<dbReference type="PANTHER" id="PTHR19854">
    <property type="entry name" value="TRANSDUCIN BETA-LIKE 3"/>
    <property type="match status" value="1"/>
</dbReference>
<keyword evidence="1 3" id="KW-0853">WD repeat</keyword>
<dbReference type="Pfam" id="PF00400">
    <property type="entry name" value="WD40"/>
    <property type="match status" value="2"/>
</dbReference>
<evidence type="ECO:0000256" key="2">
    <source>
        <dbReference type="ARBA" id="ARBA00022737"/>
    </source>
</evidence>
<dbReference type="RefSeq" id="XP_022085594.1">
    <property type="nucleotide sequence ID" value="XM_022229902.1"/>
</dbReference>
<reference evidence="5" key="1">
    <citation type="submission" date="2025-08" db="UniProtKB">
        <authorList>
            <consortium name="RefSeq"/>
        </authorList>
    </citation>
    <scope>IDENTIFICATION</scope>
</reference>
<keyword evidence="4" id="KW-1185">Reference proteome</keyword>
<dbReference type="Gene3D" id="2.130.10.10">
    <property type="entry name" value="YVTN repeat-like/Quinoprotein amine dehydrogenase"/>
    <property type="match status" value="2"/>
</dbReference>
<dbReference type="Proteomes" id="UP000694845">
    <property type="component" value="Unplaced"/>
</dbReference>
<accession>A0A8B7XXI3</accession>
<dbReference type="CTD" id="54584"/>
<dbReference type="AlphaFoldDB" id="A0A8B7XXI3"/>
<organism evidence="4 5">
    <name type="scientific">Acanthaster planci</name>
    <name type="common">Crown-of-thorns starfish</name>
    <dbReference type="NCBI Taxonomy" id="133434"/>
    <lineage>
        <taxon>Eukaryota</taxon>
        <taxon>Metazoa</taxon>
        <taxon>Echinodermata</taxon>
        <taxon>Eleutherozoa</taxon>
        <taxon>Asterozoa</taxon>
        <taxon>Asteroidea</taxon>
        <taxon>Valvatacea</taxon>
        <taxon>Valvatida</taxon>
        <taxon>Acanthasteridae</taxon>
        <taxon>Acanthaster</taxon>
    </lineage>
</organism>
<dbReference type="SUPFAM" id="SSF50978">
    <property type="entry name" value="WD40 repeat-like"/>
    <property type="match status" value="1"/>
</dbReference>
<gene>
    <name evidence="5" type="primary">LOC110976543</name>
</gene>
<name>A0A8B7XXI3_ACAPL</name>
<dbReference type="PROSITE" id="PS50294">
    <property type="entry name" value="WD_REPEATS_REGION"/>
    <property type="match status" value="1"/>
</dbReference>
<evidence type="ECO:0000313" key="5">
    <source>
        <dbReference type="RefSeq" id="XP_022085594.1"/>
    </source>
</evidence>
<protein>
    <submittedName>
        <fullName evidence="5">Guanine nucleotide-binding protein subunit beta-like protein 1</fullName>
    </submittedName>
</protein>
<dbReference type="GeneID" id="110976543"/>
<sequence>MHFCQVHVGLMAHQPPHPPDPLFMLRGSKDAVNCVKFYPSADRKKGRLLSGCGCGEVRVWNLETRRADTILDGHDGKSVLWVQPLGNYQILSQGRDGHLLTWDIGQGRHNVTSRLPINGLTFCKCDIFHQGNGKGSPLVAAPGPDFEVCIVDVMSKTVICTLRTDKDVKRFGMPMCIKFIDASRLLVGYEAGQVALWDTNAQKILAHKQFHSEAVMCLDYSTVSERGVSGSADDKLVSWTHSEVSWIFTHQLTGYVSDTYLVILEMVAANNLHLINIQRVNFLVSLKWFLAFRIRLFGWKKLKPLAVLSSHRQTVNAVDFSDSLTAFNSAQLLAAGSKDKHISLWSLYNPS</sequence>
<dbReference type="InterPro" id="IPR001680">
    <property type="entry name" value="WD40_rpt"/>
</dbReference>
<dbReference type="OMA" id="YQRQSMQ"/>
<dbReference type="KEGG" id="aplc:110976543"/>
<dbReference type="InterPro" id="IPR015943">
    <property type="entry name" value="WD40/YVTN_repeat-like_dom_sf"/>
</dbReference>
<evidence type="ECO:0000313" key="4">
    <source>
        <dbReference type="Proteomes" id="UP000694845"/>
    </source>
</evidence>
<dbReference type="OrthoDB" id="7668193at2759"/>
<evidence type="ECO:0000256" key="3">
    <source>
        <dbReference type="PROSITE-ProRule" id="PRU00221"/>
    </source>
</evidence>
<dbReference type="PROSITE" id="PS50082">
    <property type="entry name" value="WD_REPEATS_2"/>
    <property type="match status" value="1"/>
</dbReference>